<dbReference type="InterPro" id="IPR006379">
    <property type="entry name" value="HAD-SF_hydro_IIB"/>
</dbReference>
<evidence type="ECO:0000313" key="1">
    <source>
        <dbReference type="EMBL" id="KRK95812.1"/>
    </source>
</evidence>
<dbReference type="GO" id="GO:0016791">
    <property type="term" value="F:phosphatase activity"/>
    <property type="evidence" value="ECO:0007669"/>
    <property type="project" value="UniProtKB-ARBA"/>
</dbReference>
<dbReference type="SFLD" id="SFLDG01140">
    <property type="entry name" value="C2.B:_Phosphomannomutase_and_P"/>
    <property type="match status" value="1"/>
</dbReference>
<keyword evidence="2" id="KW-1185">Reference proteome</keyword>
<dbReference type="NCBIfam" id="TIGR00099">
    <property type="entry name" value="Cof-subfamily"/>
    <property type="match status" value="1"/>
</dbReference>
<dbReference type="Gene3D" id="3.40.50.1000">
    <property type="entry name" value="HAD superfamily/HAD-like"/>
    <property type="match status" value="1"/>
</dbReference>
<dbReference type="Gene3D" id="3.30.1240.10">
    <property type="match status" value="1"/>
</dbReference>
<gene>
    <name evidence="1" type="ORF">FD25_GL002268</name>
</gene>
<dbReference type="InterPro" id="IPR023214">
    <property type="entry name" value="HAD_sf"/>
</dbReference>
<accession>A0A0R1LRL3</accession>
<dbReference type="SUPFAM" id="SSF56784">
    <property type="entry name" value="HAD-like"/>
    <property type="match status" value="1"/>
</dbReference>
<dbReference type="Proteomes" id="UP000051955">
    <property type="component" value="Unassembled WGS sequence"/>
</dbReference>
<dbReference type="RefSeq" id="WP_057800995.1">
    <property type="nucleotide sequence ID" value="NZ_AZDV01000005.1"/>
</dbReference>
<dbReference type="SFLD" id="SFLDS00003">
    <property type="entry name" value="Haloacid_Dehalogenase"/>
    <property type="match status" value="1"/>
</dbReference>
<organism evidence="1 2">
    <name type="scientific">Levilactobacillus acidifarinae DSM 19394 = JCM 15949</name>
    <dbReference type="NCBI Taxonomy" id="1423715"/>
    <lineage>
        <taxon>Bacteria</taxon>
        <taxon>Bacillati</taxon>
        <taxon>Bacillota</taxon>
        <taxon>Bacilli</taxon>
        <taxon>Lactobacillales</taxon>
        <taxon>Lactobacillaceae</taxon>
        <taxon>Levilactobacillus</taxon>
    </lineage>
</organism>
<sequence length="273" mass="29839">MIQMVTSDLDETLLRADGTVSAANVAAIKAAAAQGVIFVPNTGRSFTSIQPLLQTLGLADQPDQYVVSYNGAAVIENRGNQVVLTNEMPYAEALRTFDVLASVPDADVHIYTLDQLYIYRPRADDRAYLQTRGVTFHELSDRADFAQFKTMKIMKVIAMHPDAQVQEALRQKIETTFDHQINCSLSSGIYVEVNHLGVDKGQATLALCRKLNIPIENVMGLGDNVNDLAMLKTVGLPVVVANGVPAVKAVAKYVTKNDYECGVAEALHRFILD</sequence>
<evidence type="ECO:0000313" key="2">
    <source>
        <dbReference type="Proteomes" id="UP000051955"/>
    </source>
</evidence>
<reference evidence="1 2" key="1">
    <citation type="journal article" date="2015" name="Genome Announc.">
        <title>Expanding the biotechnology potential of lactobacilli through comparative genomics of 213 strains and associated genera.</title>
        <authorList>
            <person name="Sun Z."/>
            <person name="Harris H.M."/>
            <person name="McCann A."/>
            <person name="Guo C."/>
            <person name="Argimon S."/>
            <person name="Zhang W."/>
            <person name="Yang X."/>
            <person name="Jeffery I.B."/>
            <person name="Cooney J.C."/>
            <person name="Kagawa T.F."/>
            <person name="Liu W."/>
            <person name="Song Y."/>
            <person name="Salvetti E."/>
            <person name="Wrobel A."/>
            <person name="Rasinkangas P."/>
            <person name="Parkhill J."/>
            <person name="Rea M.C."/>
            <person name="O'Sullivan O."/>
            <person name="Ritari J."/>
            <person name="Douillard F.P."/>
            <person name="Paul Ross R."/>
            <person name="Yang R."/>
            <person name="Briner A.E."/>
            <person name="Felis G.E."/>
            <person name="de Vos W.M."/>
            <person name="Barrangou R."/>
            <person name="Klaenhammer T.R."/>
            <person name="Caufield P.W."/>
            <person name="Cui Y."/>
            <person name="Zhang H."/>
            <person name="O'Toole P.W."/>
        </authorList>
    </citation>
    <scope>NUCLEOTIDE SEQUENCE [LARGE SCALE GENOMIC DNA]</scope>
    <source>
        <strain evidence="1 2">DSM 19394</strain>
    </source>
</reference>
<dbReference type="Pfam" id="PF08282">
    <property type="entry name" value="Hydrolase_3"/>
    <property type="match status" value="1"/>
</dbReference>
<name>A0A0R1LRL3_9LACO</name>
<dbReference type="GO" id="GO:0005829">
    <property type="term" value="C:cytosol"/>
    <property type="evidence" value="ECO:0007669"/>
    <property type="project" value="TreeGrafter"/>
</dbReference>
<dbReference type="GO" id="GO:0000287">
    <property type="term" value="F:magnesium ion binding"/>
    <property type="evidence" value="ECO:0007669"/>
    <property type="project" value="TreeGrafter"/>
</dbReference>
<protein>
    <submittedName>
        <fullName evidence="1">HAD superfamily hydrolase</fullName>
    </submittedName>
</protein>
<dbReference type="InterPro" id="IPR036412">
    <property type="entry name" value="HAD-like_sf"/>
</dbReference>
<comment type="caution">
    <text evidence="1">The sequence shown here is derived from an EMBL/GenBank/DDBJ whole genome shotgun (WGS) entry which is preliminary data.</text>
</comment>
<dbReference type="PATRIC" id="fig|1423715.3.peg.2343"/>
<dbReference type="PANTHER" id="PTHR10000">
    <property type="entry name" value="PHOSPHOSERINE PHOSPHATASE"/>
    <property type="match status" value="1"/>
</dbReference>
<dbReference type="EMBL" id="AZDV01000005">
    <property type="protein sequence ID" value="KRK95812.1"/>
    <property type="molecule type" value="Genomic_DNA"/>
</dbReference>
<dbReference type="AlphaFoldDB" id="A0A0R1LRL3"/>
<dbReference type="NCBIfam" id="TIGR01484">
    <property type="entry name" value="HAD-SF-IIB"/>
    <property type="match status" value="1"/>
</dbReference>
<dbReference type="STRING" id="1423715.FD25_GL002268"/>
<keyword evidence="1" id="KW-0378">Hydrolase</keyword>
<proteinExistence type="predicted"/>
<dbReference type="OrthoDB" id="9790031at2"/>
<dbReference type="PANTHER" id="PTHR10000:SF8">
    <property type="entry name" value="HAD SUPERFAMILY HYDROLASE-LIKE, TYPE 3"/>
    <property type="match status" value="1"/>
</dbReference>
<dbReference type="InterPro" id="IPR000150">
    <property type="entry name" value="Cof"/>
</dbReference>